<evidence type="ECO:0000313" key="1">
    <source>
        <dbReference type="EMBL" id="MRX62737.1"/>
    </source>
</evidence>
<dbReference type="EMBL" id="WKJH01000001">
    <property type="protein sequence ID" value="MRX62737.1"/>
    <property type="molecule type" value="Genomic_DNA"/>
</dbReference>
<dbReference type="OrthoDB" id="1490006at2"/>
<proteinExistence type="predicted"/>
<accession>A0A6I2MIR0</accession>
<dbReference type="AlphaFoldDB" id="A0A6I2MIR0"/>
<comment type="caution">
    <text evidence="1">The sequence shown here is derived from an EMBL/GenBank/DDBJ whole genome shotgun (WGS) entry which is preliminary data.</text>
</comment>
<dbReference type="Proteomes" id="UP000443153">
    <property type="component" value="Unassembled WGS sequence"/>
</dbReference>
<reference evidence="1 2" key="1">
    <citation type="submission" date="2019-11" db="EMBL/GenBank/DDBJ databases">
        <title>Maribacter lutea sp. nov., a marine bacterium isolated from intertidal sand.</title>
        <authorList>
            <person name="Liu A."/>
        </authorList>
    </citation>
    <scope>NUCLEOTIDE SEQUENCE [LARGE SCALE GENOMIC DNA]</scope>
    <source>
        <strain evidence="1 2">RZ05</strain>
    </source>
</reference>
<dbReference type="RefSeq" id="WP_154362875.1">
    <property type="nucleotide sequence ID" value="NZ_WKJH01000001.1"/>
</dbReference>
<name>A0A6I2MIR0_9FLAO</name>
<keyword evidence="2" id="KW-1185">Reference proteome</keyword>
<gene>
    <name evidence="1" type="ORF">GJ691_01035</name>
</gene>
<protein>
    <submittedName>
        <fullName evidence="1">Outer membrane protein assembly factor</fullName>
    </submittedName>
</protein>
<evidence type="ECO:0000313" key="2">
    <source>
        <dbReference type="Proteomes" id="UP000443153"/>
    </source>
</evidence>
<sequence length="420" mass="48341">MVKTYLTFLLVLSFTFGFAQEPIITSVGFNGAKRIKTTFVEKLVRTKIGSVLDSVQLNEDVIRLKRLPPVSHAYFQTFKLVTGDYDVVFTIEENFTLIPFANLFSSSNDDFAFRVGLQEFNTFGKNITLGGFYQFDVFHSYGLNLRAPYLFSNRLGLSLSYNDFTTQEPVFFNDTSADYKYRNNGFQIMGLYELDFKNRIELGFSLFTEDYKYLSGATQPDIPQSLNVDKHLFKFIYSHEDIEYHYQYLNGFRSTLNFQYVGSTDENLPDFFIGFNDFVFYKRVGKKGNWANRLRAGLASNMETPFAPFSVDNNLNIRGVGNTIDRGTAAIVLNTEYRHTLVDKDWFVLQSNLFIDGGSWRNPGGDFSDFWDEGNIRIYPGVGLRFIHKRIFNAIFRIDYGHGITKNPSRGIVFGIGQYF</sequence>
<organism evidence="1 2">
    <name type="scientific">Maribacter luteus</name>
    <dbReference type="NCBI Taxonomy" id="2594478"/>
    <lineage>
        <taxon>Bacteria</taxon>
        <taxon>Pseudomonadati</taxon>
        <taxon>Bacteroidota</taxon>
        <taxon>Flavobacteriia</taxon>
        <taxon>Flavobacteriales</taxon>
        <taxon>Flavobacteriaceae</taxon>
        <taxon>Maribacter</taxon>
    </lineage>
</organism>